<keyword evidence="8 9" id="KW-0407">Ion channel</keyword>
<evidence type="ECO:0000256" key="5">
    <source>
        <dbReference type="ARBA" id="ARBA00022989"/>
    </source>
</evidence>
<feature type="transmembrane region" description="Helical" evidence="9">
    <location>
        <begin position="93"/>
        <end position="114"/>
    </location>
</feature>
<comment type="subcellular location">
    <subcellularLocation>
        <location evidence="1 9">Cell membrane</location>
        <topology evidence="1 9">Multi-pass membrane protein</topology>
    </subcellularLocation>
</comment>
<evidence type="ECO:0000256" key="4">
    <source>
        <dbReference type="ARBA" id="ARBA00022692"/>
    </source>
</evidence>
<dbReference type="GO" id="GO:0005921">
    <property type="term" value="C:gap junction"/>
    <property type="evidence" value="ECO:0007669"/>
    <property type="project" value="UniProtKB-UniRule"/>
</dbReference>
<keyword evidence="7 9" id="KW-0472">Membrane</keyword>
<keyword evidence="3" id="KW-1003">Cell membrane</keyword>
<evidence type="ECO:0000313" key="10">
    <source>
        <dbReference type="EMBL" id="CRX73277.1"/>
    </source>
</evidence>
<dbReference type="GO" id="GO:0005886">
    <property type="term" value="C:plasma membrane"/>
    <property type="evidence" value="ECO:0007669"/>
    <property type="project" value="UniProtKB-SubCell"/>
</dbReference>
<dbReference type="GO" id="GO:0034220">
    <property type="term" value="P:monoatomic ion transmembrane transport"/>
    <property type="evidence" value="ECO:0007669"/>
    <property type="project" value="UniProtKB-KW"/>
</dbReference>
<dbReference type="AlphaFoldDB" id="A0A0H5FMF5"/>
<feature type="non-terminal residue" evidence="10">
    <location>
        <position position="1"/>
    </location>
</feature>
<accession>A0A0H5FMF5</accession>
<comment type="function">
    <text evidence="9">Structural component of the gap junctions.</text>
</comment>
<evidence type="ECO:0000256" key="8">
    <source>
        <dbReference type="ARBA" id="ARBA00023303"/>
    </source>
</evidence>
<evidence type="ECO:0000256" key="2">
    <source>
        <dbReference type="ARBA" id="ARBA00022448"/>
    </source>
</evidence>
<dbReference type="EMBL" id="LN868247">
    <property type="protein sequence ID" value="CRX73277.1"/>
    <property type="molecule type" value="mRNA"/>
</dbReference>
<dbReference type="InterPro" id="IPR000990">
    <property type="entry name" value="Innexin"/>
</dbReference>
<evidence type="ECO:0000256" key="1">
    <source>
        <dbReference type="ARBA" id="ARBA00004651"/>
    </source>
</evidence>
<protein>
    <recommendedName>
        <fullName evidence="9">Innexin</fullName>
    </recommendedName>
</protein>
<keyword evidence="6 9" id="KW-0406">Ion transport</keyword>
<evidence type="ECO:0000256" key="7">
    <source>
        <dbReference type="ARBA" id="ARBA00023136"/>
    </source>
</evidence>
<dbReference type="PROSITE" id="PS51013">
    <property type="entry name" value="PANNEXIN"/>
    <property type="match status" value="1"/>
</dbReference>
<dbReference type="OrthoDB" id="10418392at2759"/>
<keyword evidence="4 9" id="KW-0812">Transmembrane</keyword>
<keyword evidence="5 9" id="KW-1133">Transmembrane helix</keyword>
<dbReference type="Pfam" id="PF00876">
    <property type="entry name" value="Innexin"/>
    <property type="match status" value="1"/>
</dbReference>
<evidence type="ECO:0000256" key="6">
    <source>
        <dbReference type="ARBA" id="ARBA00023065"/>
    </source>
</evidence>
<gene>
    <name evidence="10" type="primary">INX7</name>
    <name evidence="9" type="synonym">inx</name>
</gene>
<feature type="transmembrane region" description="Helical" evidence="9">
    <location>
        <begin position="159"/>
        <end position="180"/>
    </location>
</feature>
<reference evidence="10" key="1">
    <citation type="submission" date="2015-06" db="EMBL/GenBank/DDBJ databases">
        <title>Multifunctionality and plasticity characterize epithelial cells in Hydra.</title>
        <authorList>
            <person name="Buzgariu W."/>
            <person name="Al Haddad S."/>
            <person name="Tomczyk S."/>
            <person name="Wenger Y."/>
            <person name="Galliot B."/>
        </authorList>
    </citation>
    <scope>NUCLEOTIDE SEQUENCE</scope>
    <source>
        <strain evidence="10">Jussy strain</strain>
        <tissue evidence="10">Whole organism</tissue>
    </source>
</reference>
<name>A0A0H5FMF5_HYDVU</name>
<proteinExistence type="evidence at transcript level"/>
<evidence type="ECO:0000256" key="9">
    <source>
        <dbReference type="RuleBase" id="RU010713"/>
    </source>
</evidence>
<organism evidence="10">
    <name type="scientific">Hydra vulgaris</name>
    <name type="common">Hydra</name>
    <name type="synonym">Hydra attenuata</name>
    <dbReference type="NCBI Taxonomy" id="6087"/>
    <lineage>
        <taxon>Eukaryota</taxon>
        <taxon>Metazoa</taxon>
        <taxon>Cnidaria</taxon>
        <taxon>Hydrozoa</taxon>
        <taxon>Hydroidolina</taxon>
        <taxon>Anthoathecata</taxon>
        <taxon>Aplanulata</taxon>
        <taxon>Hydridae</taxon>
        <taxon>Hydra</taxon>
    </lineage>
</organism>
<feature type="transmembrane region" description="Helical" evidence="9">
    <location>
        <begin position="259"/>
        <end position="285"/>
    </location>
</feature>
<evidence type="ECO:0000256" key="3">
    <source>
        <dbReference type="ARBA" id="ARBA00022475"/>
    </source>
</evidence>
<comment type="caution">
    <text evidence="9">Lacks conserved residue(s) required for the propagation of feature annotation.</text>
</comment>
<comment type="similarity">
    <text evidence="9">Belongs to the pannexin family.</text>
</comment>
<keyword evidence="2 9" id="KW-0813">Transport</keyword>
<sequence length="356" mass="41867">AFIMSLDFFNSNISCYYKSKLLLDQEFVHRTCWIQGLYNFVELSKMCLKNCRYFGIPHNIEMDGIKNDELCNTKSEKNCIPMAKIFFFQYQYFPFYIGSLAVAYYLPYIVFRVINTDIINLKTLIASRTTRPKKIVETYFNYKVNGGQLELGFKTILSIIVKLLYVIVNLFGFLVTNLLLNNKYLTYGVDWIKWVQNKQKFGFHDIGQHNISNPGDVLLPVLALCEIPAASNNNRYQYVNNHKFICEISPNVLYQYVMVVLWFIFILGVLVSCAGFFLNIFEYFYIYFNILLNRNAFLKNQVDDKLFYNITLRENEYLKNILNTDKTIYKEVLSFLKQSRVLQMSLKKKGCEALDL</sequence>